<feature type="transmembrane region" description="Helical" evidence="10">
    <location>
        <begin position="145"/>
        <end position="162"/>
    </location>
</feature>
<dbReference type="InterPro" id="IPR036890">
    <property type="entry name" value="HATPase_C_sf"/>
</dbReference>
<reference evidence="14 15" key="1">
    <citation type="submission" date="2018-04" db="EMBL/GenBank/DDBJ databases">
        <title>Genomic Encyclopedia of Type Strains, Phase IV (KMG-IV): sequencing the most valuable type-strain genomes for metagenomic binning, comparative biology and taxonomic classification.</title>
        <authorList>
            <person name="Goeker M."/>
        </authorList>
    </citation>
    <scope>NUCLEOTIDE SEQUENCE [LARGE SCALE GENOMIC DNA]</scope>
    <source>
        <strain evidence="14 15">DSM 45771</strain>
    </source>
</reference>
<dbReference type="Pfam" id="PF23539">
    <property type="entry name" value="DUF7134"/>
    <property type="match status" value="1"/>
</dbReference>
<dbReference type="Gene3D" id="1.20.5.1930">
    <property type="match status" value="1"/>
</dbReference>
<dbReference type="GO" id="GO:0016020">
    <property type="term" value="C:membrane"/>
    <property type="evidence" value="ECO:0007669"/>
    <property type="project" value="InterPro"/>
</dbReference>
<keyword evidence="10" id="KW-0472">Membrane</keyword>
<dbReference type="Pfam" id="PF02518">
    <property type="entry name" value="HATPase_c"/>
    <property type="match status" value="1"/>
</dbReference>
<dbReference type="Pfam" id="PF07730">
    <property type="entry name" value="HisKA_3"/>
    <property type="match status" value="1"/>
</dbReference>
<dbReference type="OrthoDB" id="227596at2"/>
<keyword evidence="15" id="KW-1185">Reference proteome</keyword>
<dbReference type="InterPro" id="IPR050482">
    <property type="entry name" value="Sensor_HK_TwoCompSys"/>
</dbReference>
<dbReference type="EMBL" id="QEKW01000001">
    <property type="protein sequence ID" value="PVZ14284.1"/>
    <property type="molecule type" value="Genomic_DNA"/>
</dbReference>
<keyword evidence="6 14" id="KW-0418">Kinase</keyword>
<feature type="transmembrane region" description="Helical" evidence="10">
    <location>
        <begin position="120"/>
        <end position="138"/>
    </location>
</feature>
<evidence type="ECO:0000256" key="2">
    <source>
        <dbReference type="ARBA" id="ARBA00012438"/>
    </source>
</evidence>
<keyword evidence="5" id="KW-0547">Nucleotide-binding</keyword>
<keyword evidence="3" id="KW-0597">Phosphoprotein</keyword>
<feature type="transmembrane region" description="Helical" evidence="10">
    <location>
        <begin position="58"/>
        <end position="74"/>
    </location>
</feature>
<dbReference type="RefSeq" id="WP_116706170.1">
    <property type="nucleotide sequence ID" value="NZ_QEKW01000001.1"/>
</dbReference>
<evidence type="ECO:0000313" key="14">
    <source>
        <dbReference type="EMBL" id="PVZ14284.1"/>
    </source>
</evidence>
<organism evidence="14 15">
    <name type="scientific">Actinomycetospora cinnamomea</name>
    <dbReference type="NCBI Taxonomy" id="663609"/>
    <lineage>
        <taxon>Bacteria</taxon>
        <taxon>Bacillati</taxon>
        <taxon>Actinomycetota</taxon>
        <taxon>Actinomycetes</taxon>
        <taxon>Pseudonocardiales</taxon>
        <taxon>Pseudonocardiaceae</taxon>
        <taxon>Actinomycetospora</taxon>
    </lineage>
</organism>
<feature type="transmembrane region" description="Helical" evidence="10">
    <location>
        <begin position="24"/>
        <end position="46"/>
    </location>
</feature>
<feature type="domain" description="Signal transduction histidine kinase subgroup 3 dimerisation and phosphoacceptor" evidence="12">
    <location>
        <begin position="197"/>
        <end position="263"/>
    </location>
</feature>
<keyword evidence="8" id="KW-0902">Two-component regulatory system</keyword>
<dbReference type="GO" id="GO:0046983">
    <property type="term" value="F:protein dimerization activity"/>
    <property type="evidence" value="ECO:0007669"/>
    <property type="project" value="InterPro"/>
</dbReference>
<dbReference type="InterPro" id="IPR003594">
    <property type="entry name" value="HATPase_dom"/>
</dbReference>
<dbReference type="PANTHER" id="PTHR24421">
    <property type="entry name" value="NITRATE/NITRITE SENSOR PROTEIN NARX-RELATED"/>
    <property type="match status" value="1"/>
</dbReference>
<evidence type="ECO:0000256" key="3">
    <source>
        <dbReference type="ARBA" id="ARBA00022553"/>
    </source>
</evidence>
<feature type="domain" description="DUF7134" evidence="13">
    <location>
        <begin position="25"/>
        <end position="169"/>
    </location>
</feature>
<evidence type="ECO:0000259" key="13">
    <source>
        <dbReference type="Pfam" id="PF23539"/>
    </source>
</evidence>
<feature type="domain" description="Histidine kinase/HSP90-like ATPase" evidence="11">
    <location>
        <begin position="307"/>
        <end position="395"/>
    </location>
</feature>
<name>A0A2U1FQ57_9PSEU</name>
<evidence type="ECO:0000259" key="12">
    <source>
        <dbReference type="Pfam" id="PF07730"/>
    </source>
</evidence>
<evidence type="ECO:0000256" key="10">
    <source>
        <dbReference type="SAM" id="Phobius"/>
    </source>
</evidence>
<dbReference type="GO" id="GO:0000155">
    <property type="term" value="F:phosphorelay sensor kinase activity"/>
    <property type="evidence" value="ECO:0007669"/>
    <property type="project" value="InterPro"/>
</dbReference>
<dbReference type="Proteomes" id="UP000245639">
    <property type="component" value="Unassembled WGS sequence"/>
</dbReference>
<keyword evidence="10" id="KW-0812">Transmembrane</keyword>
<dbReference type="SUPFAM" id="SSF55874">
    <property type="entry name" value="ATPase domain of HSP90 chaperone/DNA topoisomerase II/histidine kinase"/>
    <property type="match status" value="1"/>
</dbReference>
<evidence type="ECO:0000256" key="1">
    <source>
        <dbReference type="ARBA" id="ARBA00000085"/>
    </source>
</evidence>
<dbReference type="GO" id="GO:0005524">
    <property type="term" value="F:ATP binding"/>
    <property type="evidence" value="ECO:0007669"/>
    <property type="project" value="UniProtKB-KW"/>
</dbReference>
<dbReference type="InterPro" id="IPR011712">
    <property type="entry name" value="Sig_transdc_His_kin_sub3_dim/P"/>
</dbReference>
<evidence type="ECO:0000259" key="11">
    <source>
        <dbReference type="Pfam" id="PF02518"/>
    </source>
</evidence>
<comment type="catalytic activity">
    <reaction evidence="1">
        <text>ATP + protein L-histidine = ADP + protein N-phospho-L-histidine.</text>
        <dbReference type="EC" id="2.7.13.3"/>
    </reaction>
</comment>
<dbReference type="InterPro" id="IPR055558">
    <property type="entry name" value="DUF7134"/>
</dbReference>
<accession>A0A2U1FQ57</accession>
<keyword evidence="7" id="KW-0067">ATP-binding</keyword>
<dbReference type="EC" id="2.7.13.3" evidence="2"/>
<feature type="transmembrane region" description="Helical" evidence="10">
    <location>
        <begin position="81"/>
        <end position="100"/>
    </location>
</feature>
<proteinExistence type="predicted"/>
<feature type="compositionally biased region" description="Pro residues" evidence="9">
    <location>
        <begin position="1"/>
        <end position="10"/>
    </location>
</feature>
<keyword evidence="4" id="KW-0808">Transferase</keyword>
<protein>
    <recommendedName>
        <fullName evidence="2">histidine kinase</fullName>
        <ecNumber evidence="2">2.7.13.3</ecNumber>
    </recommendedName>
</protein>
<feature type="region of interest" description="Disordered" evidence="9">
    <location>
        <begin position="1"/>
        <end position="21"/>
    </location>
</feature>
<evidence type="ECO:0000313" key="15">
    <source>
        <dbReference type="Proteomes" id="UP000245639"/>
    </source>
</evidence>
<evidence type="ECO:0000256" key="7">
    <source>
        <dbReference type="ARBA" id="ARBA00022840"/>
    </source>
</evidence>
<keyword evidence="10" id="KW-1133">Transmembrane helix</keyword>
<dbReference type="CDD" id="cd16917">
    <property type="entry name" value="HATPase_UhpB-NarQ-NarX-like"/>
    <property type="match status" value="1"/>
</dbReference>
<evidence type="ECO:0000256" key="6">
    <source>
        <dbReference type="ARBA" id="ARBA00022777"/>
    </source>
</evidence>
<evidence type="ECO:0000256" key="4">
    <source>
        <dbReference type="ARBA" id="ARBA00022679"/>
    </source>
</evidence>
<evidence type="ECO:0000256" key="8">
    <source>
        <dbReference type="ARBA" id="ARBA00023012"/>
    </source>
</evidence>
<dbReference type="PANTHER" id="PTHR24421:SF10">
    <property type="entry name" value="NITRATE_NITRITE SENSOR PROTEIN NARQ"/>
    <property type="match status" value="1"/>
</dbReference>
<evidence type="ECO:0000256" key="9">
    <source>
        <dbReference type="SAM" id="MobiDB-lite"/>
    </source>
</evidence>
<dbReference type="Gene3D" id="3.30.565.10">
    <property type="entry name" value="Histidine kinase-like ATPase, C-terminal domain"/>
    <property type="match status" value="1"/>
</dbReference>
<sequence length="399" mass="41965">MTDRPSPPTTPGEARSRPGDGSRWTALAVDTGVAAATALASVVALLSADEAGSRPPDAVAVGLLVTAAAALLMRRPRPRTALCGTVGFALVYLALDYPGGPELPVLMVAFYSVAAAGQRWETVLIVVLFGGGGAVYRAVVERESVLEITVTVALLVLAFLLGDGVSTRRRLRAEVQERLRAVAVEKELEAQTRISGERMRIAQELHDVLAHTITTMTVHAGAASDLLGHQPEQARRSLATLRASGRDAMAELRATVAVLRSGDEEPPRRSAPGLSQLEALVEGVRQAGLPVELEVRGEPRELPSAVELTVYRIVQESLTNVIRHARASRAAVCVHVATTAVEVTVEDDGGGRGDRPAPGVGLAGLTERVRALGGALLTGDRPDRGFRVSATLPAPETTE</sequence>
<comment type="caution">
    <text evidence="14">The sequence shown here is derived from an EMBL/GenBank/DDBJ whole genome shotgun (WGS) entry which is preliminary data.</text>
</comment>
<evidence type="ECO:0000256" key="5">
    <source>
        <dbReference type="ARBA" id="ARBA00022741"/>
    </source>
</evidence>
<gene>
    <name evidence="14" type="ORF">C8D89_101148</name>
</gene>
<dbReference type="AlphaFoldDB" id="A0A2U1FQ57"/>